<organism evidence="4 5">
    <name type="scientific">Deinococcus roseus</name>
    <dbReference type="NCBI Taxonomy" id="392414"/>
    <lineage>
        <taxon>Bacteria</taxon>
        <taxon>Thermotogati</taxon>
        <taxon>Deinococcota</taxon>
        <taxon>Deinococci</taxon>
        <taxon>Deinococcales</taxon>
        <taxon>Deinococcaceae</taxon>
        <taxon>Deinococcus</taxon>
    </lineage>
</organism>
<dbReference type="RefSeq" id="WP_229684656.1">
    <property type="nucleotide sequence ID" value="NZ_BMOD01000003.1"/>
</dbReference>
<dbReference type="InterPro" id="IPR029069">
    <property type="entry name" value="HotDog_dom_sf"/>
</dbReference>
<evidence type="ECO:0000256" key="2">
    <source>
        <dbReference type="ARBA" id="ARBA00022801"/>
    </source>
</evidence>
<gene>
    <name evidence="4" type="ORF">GCM10008938_12640</name>
</gene>
<evidence type="ECO:0000256" key="1">
    <source>
        <dbReference type="ARBA" id="ARBA00008324"/>
    </source>
</evidence>
<feature type="domain" description="Thioesterase" evidence="3">
    <location>
        <begin position="74"/>
        <end position="149"/>
    </location>
</feature>
<evidence type="ECO:0000313" key="4">
    <source>
        <dbReference type="EMBL" id="GGJ28035.1"/>
    </source>
</evidence>
<keyword evidence="5" id="KW-1185">Reference proteome</keyword>
<dbReference type="InterPro" id="IPR006683">
    <property type="entry name" value="Thioestr_dom"/>
</dbReference>
<comment type="caution">
    <text evidence="4">The sequence shown here is derived from an EMBL/GenBank/DDBJ whole genome shotgun (WGS) entry which is preliminary data.</text>
</comment>
<dbReference type="SUPFAM" id="SSF54637">
    <property type="entry name" value="Thioesterase/thiol ester dehydrase-isomerase"/>
    <property type="match status" value="1"/>
</dbReference>
<dbReference type="NCBIfam" id="TIGR00369">
    <property type="entry name" value="unchar_dom_1"/>
    <property type="match status" value="1"/>
</dbReference>
<dbReference type="PANTHER" id="PTHR21660">
    <property type="entry name" value="THIOESTERASE SUPERFAMILY MEMBER-RELATED"/>
    <property type="match status" value="1"/>
</dbReference>
<accession>A0ABQ2CWN1</accession>
<proteinExistence type="inferred from homology"/>
<evidence type="ECO:0000313" key="5">
    <source>
        <dbReference type="Proteomes" id="UP000632222"/>
    </source>
</evidence>
<dbReference type="EMBL" id="BMOD01000003">
    <property type="protein sequence ID" value="GGJ28035.1"/>
    <property type="molecule type" value="Genomic_DNA"/>
</dbReference>
<sequence>MRERTFNWQDPAALAQSVQQVSGLEFLRGISEGRFAAPPVMQMLGADRPSVEDIQEGQVTFPFRPQEFHFNPIGSVHGGVYATMLDTVMACAVHTLLPAGTGYTTLDINIKYLRPLSLGGEGIRAVGKVISISKSTALAEGQIVDADGQIYAHGTSTCMIFRPRG</sequence>
<dbReference type="InterPro" id="IPR003736">
    <property type="entry name" value="PAAI_dom"/>
</dbReference>
<reference evidence="5" key="1">
    <citation type="journal article" date="2019" name="Int. J. Syst. Evol. Microbiol.">
        <title>The Global Catalogue of Microorganisms (GCM) 10K type strain sequencing project: providing services to taxonomists for standard genome sequencing and annotation.</title>
        <authorList>
            <consortium name="The Broad Institute Genomics Platform"/>
            <consortium name="The Broad Institute Genome Sequencing Center for Infectious Disease"/>
            <person name="Wu L."/>
            <person name="Ma J."/>
        </authorList>
    </citation>
    <scope>NUCLEOTIDE SEQUENCE [LARGE SCALE GENOMIC DNA]</scope>
    <source>
        <strain evidence="5">JCM 14370</strain>
    </source>
</reference>
<dbReference type="PANTHER" id="PTHR21660:SF1">
    <property type="entry name" value="ACYL-COENZYME A THIOESTERASE 13"/>
    <property type="match status" value="1"/>
</dbReference>
<protein>
    <submittedName>
        <fullName evidence="4">Phenylacetic acid degradation protein</fullName>
    </submittedName>
</protein>
<dbReference type="InterPro" id="IPR039298">
    <property type="entry name" value="ACOT13"/>
</dbReference>
<name>A0ABQ2CWN1_9DEIO</name>
<dbReference type="CDD" id="cd03443">
    <property type="entry name" value="PaaI_thioesterase"/>
    <property type="match status" value="1"/>
</dbReference>
<dbReference type="Proteomes" id="UP000632222">
    <property type="component" value="Unassembled WGS sequence"/>
</dbReference>
<keyword evidence="2" id="KW-0378">Hydrolase</keyword>
<evidence type="ECO:0000259" key="3">
    <source>
        <dbReference type="Pfam" id="PF03061"/>
    </source>
</evidence>
<dbReference type="Gene3D" id="3.10.129.10">
    <property type="entry name" value="Hotdog Thioesterase"/>
    <property type="match status" value="1"/>
</dbReference>
<dbReference type="Pfam" id="PF03061">
    <property type="entry name" value="4HBT"/>
    <property type="match status" value="1"/>
</dbReference>
<comment type="similarity">
    <text evidence="1">Belongs to the thioesterase PaaI family.</text>
</comment>